<accession>A0AB39XJC9</accession>
<organism evidence="1">
    <name type="scientific">Bradyrhizobium sp. LLZ17</name>
    <dbReference type="NCBI Taxonomy" id="3239388"/>
    <lineage>
        <taxon>Bacteria</taxon>
        <taxon>Pseudomonadati</taxon>
        <taxon>Pseudomonadota</taxon>
        <taxon>Alphaproteobacteria</taxon>
        <taxon>Hyphomicrobiales</taxon>
        <taxon>Nitrobacteraceae</taxon>
        <taxon>Bradyrhizobium</taxon>
    </lineage>
</organism>
<proteinExistence type="predicted"/>
<evidence type="ECO:0008006" key="2">
    <source>
        <dbReference type="Google" id="ProtNLM"/>
    </source>
</evidence>
<name>A0AB39XJC9_9BRAD</name>
<protein>
    <recommendedName>
        <fullName evidence="2">Transposase</fullName>
    </recommendedName>
</protein>
<dbReference type="AlphaFoldDB" id="A0AB39XJC9"/>
<sequence length="52" mass="5660">MAFGSLAAAHLAEAFESYIARSLAEEIDGAFLAMRPHEILSEQQREVPLASN</sequence>
<reference evidence="1" key="1">
    <citation type="submission" date="2024-08" db="EMBL/GenBank/DDBJ databases">
        <authorList>
            <person name="Chaddad Z."/>
            <person name="Lamrabet M."/>
            <person name="Bouhnik O."/>
            <person name="Alami S."/>
            <person name="Wipf D."/>
            <person name="Courty P.E."/>
            <person name="Missbah El Idrissi M."/>
        </authorList>
    </citation>
    <scope>NUCLEOTIDE SEQUENCE</scope>
    <source>
        <strain evidence="1">LLZ17</strain>
    </source>
</reference>
<gene>
    <name evidence="1" type="ORF">AB8Z38_32335</name>
</gene>
<dbReference type="EMBL" id="CP165734">
    <property type="protein sequence ID" value="XDV57204.1"/>
    <property type="molecule type" value="Genomic_DNA"/>
</dbReference>
<dbReference type="RefSeq" id="WP_369721632.1">
    <property type="nucleotide sequence ID" value="NZ_CP165734.1"/>
</dbReference>
<evidence type="ECO:0000313" key="1">
    <source>
        <dbReference type="EMBL" id="XDV57204.1"/>
    </source>
</evidence>